<feature type="region of interest" description="Disordered" evidence="1">
    <location>
        <begin position="516"/>
        <end position="544"/>
    </location>
</feature>
<feature type="compositionally biased region" description="Polar residues" evidence="1">
    <location>
        <begin position="269"/>
        <end position="282"/>
    </location>
</feature>
<feature type="compositionally biased region" description="Low complexity" evidence="1">
    <location>
        <begin position="176"/>
        <end position="188"/>
    </location>
</feature>
<evidence type="ECO:0000256" key="1">
    <source>
        <dbReference type="SAM" id="MobiDB-lite"/>
    </source>
</evidence>
<dbReference type="Proteomes" id="UP000308197">
    <property type="component" value="Unassembled WGS sequence"/>
</dbReference>
<sequence length="784" mass="85612">MADMNVRTTLALADLEGVYEQQLRKLLRLWIGKTQLRGQLAIPAGDRDGVAARLIEEQVSVSWPRIRSWLKGKGTEAPIADGQDNMSVREYQVDELVFEFIGQELMTLPSIPDRGSSPLTEIASTMAPGQGREPGPSGTGPTTSTSNPPGQTEAGLSAGAVPIETAAGGPEVTHGAPTSAAATSKAAPVPAPTSHHEIASGNSMGDASRQDMAVQAETSEELATHATVATVGTKEDDDGPALQDSYPAVLQEALEAYQFVDDEYEDSNRSLSPTNTWPSTSEGAEDDFNIRPNDPLEEYEDLLDTAFVDPMERPGQLVAPGQEDWPTDEVWHGQGHLMALGRDLRQPAPDQEGTRTITLLPDVPMRFHRRHELASVSSDVFLEHLLETVSLLQGNVYIEVPLEVEGQSFWRMIAYIDSDKNIVQHECTDIELQAIRRSDTSTILRRVKFALAYRIVPVIGGAPPIKHARSESAEEDLPEPKRVSATAAARLPATGGRITRSEGRKVRVELPKQHNVAPSILPPPVRARGPSSRRVDNGYDSDIQIIEPPPQFKALKADGSRPATAAAALLRSKLAAQQKAARASRTVAERDSDVEFVEGPGPSTEDARRNRERTQESDAILAWLNTTQDGMWAKLDGVIAIRTSRNRRAARSLDELLETVATVSLIKNIGKTDNLAPAPGRNKRISLELVGRFLNRGPVWVRNCIDCQAILENVHGERILKKIKGMRSPPLGVKSFLKLLQHLQAQYNAKYGGGGEEDDVEGWSSEDEDGEGDYEDDEEDEEEY</sequence>
<feature type="region of interest" description="Disordered" evidence="1">
    <location>
        <begin position="109"/>
        <end position="243"/>
    </location>
</feature>
<organism evidence="2 3">
    <name type="scientific">Polyporus arcularius HHB13444</name>
    <dbReference type="NCBI Taxonomy" id="1314778"/>
    <lineage>
        <taxon>Eukaryota</taxon>
        <taxon>Fungi</taxon>
        <taxon>Dikarya</taxon>
        <taxon>Basidiomycota</taxon>
        <taxon>Agaricomycotina</taxon>
        <taxon>Agaricomycetes</taxon>
        <taxon>Polyporales</taxon>
        <taxon>Polyporaceae</taxon>
        <taxon>Polyporus</taxon>
    </lineage>
</organism>
<feature type="compositionally biased region" description="Basic and acidic residues" evidence="1">
    <location>
        <begin position="605"/>
        <end position="615"/>
    </location>
</feature>
<dbReference type="AlphaFoldDB" id="A0A5C3NSP2"/>
<evidence type="ECO:0000313" key="3">
    <source>
        <dbReference type="Proteomes" id="UP000308197"/>
    </source>
</evidence>
<feature type="region of interest" description="Disordered" evidence="1">
    <location>
        <begin position="583"/>
        <end position="615"/>
    </location>
</feature>
<reference evidence="2 3" key="1">
    <citation type="journal article" date="2019" name="Nat. Ecol. Evol.">
        <title>Megaphylogeny resolves global patterns of mushroom evolution.</title>
        <authorList>
            <person name="Varga T."/>
            <person name="Krizsan K."/>
            <person name="Foldi C."/>
            <person name="Dima B."/>
            <person name="Sanchez-Garcia M."/>
            <person name="Sanchez-Ramirez S."/>
            <person name="Szollosi G.J."/>
            <person name="Szarkandi J.G."/>
            <person name="Papp V."/>
            <person name="Albert L."/>
            <person name="Andreopoulos W."/>
            <person name="Angelini C."/>
            <person name="Antonin V."/>
            <person name="Barry K.W."/>
            <person name="Bougher N.L."/>
            <person name="Buchanan P."/>
            <person name="Buyck B."/>
            <person name="Bense V."/>
            <person name="Catcheside P."/>
            <person name="Chovatia M."/>
            <person name="Cooper J."/>
            <person name="Damon W."/>
            <person name="Desjardin D."/>
            <person name="Finy P."/>
            <person name="Geml J."/>
            <person name="Haridas S."/>
            <person name="Hughes K."/>
            <person name="Justo A."/>
            <person name="Karasinski D."/>
            <person name="Kautmanova I."/>
            <person name="Kiss B."/>
            <person name="Kocsube S."/>
            <person name="Kotiranta H."/>
            <person name="LaButti K.M."/>
            <person name="Lechner B.E."/>
            <person name="Liimatainen K."/>
            <person name="Lipzen A."/>
            <person name="Lukacs Z."/>
            <person name="Mihaltcheva S."/>
            <person name="Morgado L.N."/>
            <person name="Niskanen T."/>
            <person name="Noordeloos M.E."/>
            <person name="Ohm R.A."/>
            <person name="Ortiz-Santana B."/>
            <person name="Ovrebo C."/>
            <person name="Racz N."/>
            <person name="Riley R."/>
            <person name="Savchenko A."/>
            <person name="Shiryaev A."/>
            <person name="Soop K."/>
            <person name="Spirin V."/>
            <person name="Szebenyi C."/>
            <person name="Tomsovsky M."/>
            <person name="Tulloss R.E."/>
            <person name="Uehling J."/>
            <person name="Grigoriev I.V."/>
            <person name="Vagvolgyi C."/>
            <person name="Papp T."/>
            <person name="Martin F.M."/>
            <person name="Miettinen O."/>
            <person name="Hibbett D.S."/>
            <person name="Nagy L.G."/>
        </authorList>
    </citation>
    <scope>NUCLEOTIDE SEQUENCE [LARGE SCALE GENOMIC DNA]</scope>
    <source>
        <strain evidence="2 3">HHB13444</strain>
    </source>
</reference>
<feature type="region of interest" description="Disordered" evidence="1">
    <location>
        <begin position="265"/>
        <end position="294"/>
    </location>
</feature>
<dbReference type="EMBL" id="ML211792">
    <property type="protein sequence ID" value="TFK80354.1"/>
    <property type="molecule type" value="Genomic_DNA"/>
</dbReference>
<feature type="compositionally biased region" description="Low complexity" evidence="1">
    <location>
        <begin position="134"/>
        <end position="150"/>
    </location>
</feature>
<dbReference type="InParanoid" id="A0A5C3NSP2"/>
<feature type="region of interest" description="Disordered" evidence="1">
    <location>
        <begin position="750"/>
        <end position="784"/>
    </location>
</feature>
<keyword evidence="3" id="KW-1185">Reference proteome</keyword>
<accession>A0A5C3NSP2</accession>
<evidence type="ECO:0000313" key="2">
    <source>
        <dbReference type="EMBL" id="TFK80354.1"/>
    </source>
</evidence>
<protein>
    <submittedName>
        <fullName evidence="2">Uncharacterized protein</fullName>
    </submittedName>
</protein>
<proteinExistence type="predicted"/>
<name>A0A5C3NSP2_9APHY</name>
<gene>
    <name evidence="2" type="ORF">K466DRAFT_605413</name>
</gene>
<feature type="compositionally biased region" description="Acidic residues" evidence="1">
    <location>
        <begin position="755"/>
        <end position="784"/>
    </location>
</feature>